<reference evidence="2" key="2">
    <citation type="submission" date="2018-05" db="EMBL/GenBank/DDBJ databases">
        <title>OpunRS2 (Oryza punctata Reference Sequence Version 2).</title>
        <authorList>
            <person name="Zhang J."/>
            <person name="Kudrna D."/>
            <person name="Lee S."/>
            <person name="Talag J."/>
            <person name="Welchert J."/>
            <person name="Wing R.A."/>
        </authorList>
    </citation>
    <scope>NUCLEOTIDE SEQUENCE [LARGE SCALE GENOMIC DNA]</scope>
</reference>
<evidence type="ECO:0000256" key="1">
    <source>
        <dbReference type="SAM" id="MobiDB-lite"/>
    </source>
</evidence>
<name>A0A0E0K4A4_ORYPU</name>
<evidence type="ECO:0000313" key="2">
    <source>
        <dbReference type="EnsemblPlants" id="OPUNC02G27420.1"/>
    </source>
</evidence>
<reference evidence="2" key="1">
    <citation type="submission" date="2015-04" db="UniProtKB">
        <authorList>
            <consortium name="EnsemblPlants"/>
        </authorList>
    </citation>
    <scope>IDENTIFICATION</scope>
</reference>
<keyword evidence="3" id="KW-1185">Reference proteome</keyword>
<sequence length="411" mass="45881">MESFCDDQRAGPQSEQHSDHVSDSAEDAISDEDVLAPTRLSLACAASKEREKEKKKVGQDESTIWDEVLEEADELAYVHKVPPSISFLSAGTGKRRKGENKLKFSIRGSSSASLDVKTEKPYIGEQEVSSGMPTNRAPETMMAEQLENIKEETEDLPSEFACSTKKANVSIAELLDSLQDRSASSVGTPCLLHQHTRAKEEKPKVPTSVKRTLALLGQRNLETENPLEHVIGETSSEEEDVAQNNLALINKDVKGQTMADIFQQVFNATNMDCSTLPVISYGAGYYGRMQQILQMEKDRHAEFLRQYNREQDHLGDSKGVTVQILSRSLEGKLTICQCLFKKSNLATTREVLSDRDMDDSSIKRTIIFSSKICDNVDLVAGNFIHIFPPWKEVKVKEETLILCTYFSHRGV</sequence>
<accession>A0A0E0K4A4</accession>
<feature type="region of interest" description="Disordered" evidence="1">
    <location>
        <begin position="1"/>
        <end position="34"/>
    </location>
</feature>
<dbReference type="PANTHER" id="PTHR35686">
    <property type="entry name" value="KINETOCHORE PROTEIN"/>
    <property type="match status" value="1"/>
</dbReference>
<dbReference type="PANTHER" id="PTHR35686:SF1">
    <property type="entry name" value="KINETOCHORE PROTEIN"/>
    <property type="match status" value="1"/>
</dbReference>
<dbReference type="EnsemblPlants" id="OPUNC02G27420.1">
    <property type="protein sequence ID" value="OPUNC02G27420.1"/>
    <property type="gene ID" value="OPUNC02G27420"/>
</dbReference>
<evidence type="ECO:0000313" key="3">
    <source>
        <dbReference type="Proteomes" id="UP000026962"/>
    </source>
</evidence>
<organism evidence="2">
    <name type="scientific">Oryza punctata</name>
    <name type="common">Red rice</name>
    <dbReference type="NCBI Taxonomy" id="4537"/>
    <lineage>
        <taxon>Eukaryota</taxon>
        <taxon>Viridiplantae</taxon>
        <taxon>Streptophyta</taxon>
        <taxon>Embryophyta</taxon>
        <taxon>Tracheophyta</taxon>
        <taxon>Spermatophyta</taxon>
        <taxon>Magnoliopsida</taxon>
        <taxon>Liliopsida</taxon>
        <taxon>Poales</taxon>
        <taxon>Poaceae</taxon>
        <taxon>BOP clade</taxon>
        <taxon>Oryzoideae</taxon>
        <taxon>Oryzeae</taxon>
        <taxon>Oryzinae</taxon>
        <taxon>Oryza</taxon>
    </lineage>
</organism>
<feature type="region of interest" description="Disordered" evidence="1">
    <location>
        <begin position="45"/>
        <end position="64"/>
    </location>
</feature>
<proteinExistence type="predicted"/>
<dbReference type="AlphaFoldDB" id="A0A0E0K4A4"/>
<dbReference type="OMA" id="TMMAEQL"/>
<feature type="compositionally biased region" description="Basic and acidic residues" evidence="1">
    <location>
        <begin position="47"/>
        <end position="59"/>
    </location>
</feature>
<dbReference type="STRING" id="4537.A0A0E0K4A4"/>
<protein>
    <submittedName>
        <fullName evidence="2">Uncharacterized protein</fullName>
    </submittedName>
</protein>
<dbReference type="Gramene" id="OPUNC02G27420.2">
    <property type="protein sequence ID" value="OPUNC02G27420.2"/>
    <property type="gene ID" value="OPUNC02G27420"/>
</dbReference>
<feature type="compositionally biased region" description="Acidic residues" evidence="1">
    <location>
        <begin position="24"/>
        <end position="34"/>
    </location>
</feature>
<dbReference type="Proteomes" id="UP000026962">
    <property type="component" value="Chromosome 2"/>
</dbReference>
<dbReference type="Gramene" id="OPUNC02G27420.3">
    <property type="protein sequence ID" value="OPUNC02G27420.3"/>
    <property type="gene ID" value="OPUNC02G27420"/>
</dbReference>
<dbReference type="Gramene" id="OPUNC02G27420.1">
    <property type="protein sequence ID" value="OPUNC02G27420.1"/>
    <property type="gene ID" value="OPUNC02G27420"/>
</dbReference>
<dbReference type="HOGENOM" id="CLU_055206_0_0_1"/>
<dbReference type="EnsemblPlants" id="OPUNC02G27420.3">
    <property type="protein sequence ID" value="OPUNC02G27420.3"/>
    <property type="gene ID" value="OPUNC02G27420"/>
</dbReference>
<dbReference type="eggNOG" id="ENOG502RYMT">
    <property type="taxonomic scope" value="Eukaryota"/>
</dbReference>
<dbReference type="EnsemblPlants" id="OPUNC02G27420.2">
    <property type="protein sequence ID" value="OPUNC02G27420.2"/>
    <property type="gene ID" value="OPUNC02G27420"/>
</dbReference>